<keyword evidence="3" id="KW-1185">Reference proteome</keyword>
<dbReference type="CDD" id="cd09023">
    <property type="entry name" value="Aldose_epim_Ec_c4013"/>
    <property type="match status" value="1"/>
</dbReference>
<proteinExistence type="predicted"/>
<dbReference type="EMBL" id="FLRB01000007">
    <property type="protein sequence ID" value="SBT20703.1"/>
    <property type="molecule type" value="Genomic_DNA"/>
</dbReference>
<gene>
    <name evidence="1" type="ORF">MGA5115_01078</name>
    <name evidence="2" type="ORF">MGA5116_01290</name>
</gene>
<dbReference type="GO" id="GO:0030246">
    <property type="term" value="F:carbohydrate binding"/>
    <property type="evidence" value="ECO:0007669"/>
    <property type="project" value="InterPro"/>
</dbReference>
<evidence type="ECO:0000313" key="3">
    <source>
        <dbReference type="Proteomes" id="UP000092840"/>
    </source>
</evidence>
<reference evidence="1 4" key="2">
    <citation type="submission" date="2016-06" db="EMBL/GenBank/DDBJ databases">
        <authorList>
            <person name="Kjaerup R.B."/>
            <person name="Dalgaard T.S."/>
            <person name="Juul-Madsen H.R."/>
        </authorList>
    </citation>
    <scope>NUCLEOTIDE SEQUENCE [LARGE SCALE GENOMIC DNA]</scope>
    <source>
        <strain evidence="1 4">CECT 5115</strain>
    </source>
</reference>
<evidence type="ECO:0000313" key="1">
    <source>
        <dbReference type="EMBL" id="SBT16990.1"/>
    </source>
</evidence>
<reference evidence="2 3" key="1">
    <citation type="submission" date="2016-06" db="EMBL/GenBank/DDBJ databases">
        <authorList>
            <person name="Rodrigo-Torres L."/>
            <person name="Arahal D.R."/>
        </authorList>
    </citation>
    <scope>NUCLEOTIDE SEQUENCE [LARGE SCALE GENOMIC DNA]</scope>
    <source>
        <strain evidence="2 3">CECT 5116</strain>
    </source>
</reference>
<dbReference type="RefSeq" id="WP_067033078.1">
    <property type="nucleotide sequence ID" value="NZ_CP187511.1"/>
</dbReference>
<dbReference type="InterPro" id="IPR027839">
    <property type="entry name" value="DUF4432"/>
</dbReference>
<name>A0A1C3JPH8_9GAMM</name>
<dbReference type="AlphaFoldDB" id="A0A1C3JPH8"/>
<sequence>MSQSSEFRFTFLSHDHNIDLSSAHLTAEDMGLPSDIAIECKLQTLRGGKQQGSKLITLTVGDKVLRVIPTRAMAILDASRGELRYGWDSPITEVVHPSFINQEASGGLGWLDGFNEMLVRCGYQWAGHPGEDNGDMLTLHGRIQNTPADEVVLTVEQFPPYRVTLSGRVDEKRFKFTNFEVHTELSLTPDEPYIHIQDTLTNLSNYDNTYQAIYHNNFGAPLLEEGASLHVAATQISPFNDYAVNGVHEWGQLSAPTENFDEMVFNVLPIADEEGMSHALMKNAAGDAAIEVSWAQNTLPVLTLWKNTDTIEQGYVVGIEPGTSFAYNRKHQWNLGLVPTIKGKASKVFKVRFGLLTDSESVDASVARIDALQLTPTLVSNNPLVAL</sequence>
<dbReference type="EMBL" id="FLRA01000006">
    <property type="protein sequence ID" value="SBT16990.1"/>
    <property type="molecule type" value="Genomic_DNA"/>
</dbReference>
<dbReference type="InterPro" id="IPR014718">
    <property type="entry name" value="GH-type_carb-bd"/>
</dbReference>
<protein>
    <recommendedName>
        <fullName evidence="5">DUF4432 domain-containing protein</fullName>
    </recommendedName>
</protein>
<organism evidence="1 4">
    <name type="scientific">Marinomonas gallaica</name>
    <dbReference type="NCBI Taxonomy" id="1806667"/>
    <lineage>
        <taxon>Bacteria</taxon>
        <taxon>Pseudomonadati</taxon>
        <taxon>Pseudomonadota</taxon>
        <taxon>Gammaproteobacteria</taxon>
        <taxon>Oceanospirillales</taxon>
        <taxon>Oceanospirillaceae</taxon>
        <taxon>Marinomonas</taxon>
    </lineage>
</organism>
<dbReference type="Proteomes" id="UP000092840">
    <property type="component" value="Unassembled WGS sequence"/>
</dbReference>
<dbReference type="Pfam" id="PF14486">
    <property type="entry name" value="DUF4432"/>
    <property type="match status" value="1"/>
</dbReference>
<evidence type="ECO:0008006" key="5">
    <source>
        <dbReference type="Google" id="ProtNLM"/>
    </source>
</evidence>
<dbReference type="OrthoDB" id="6183686at2"/>
<evidence type="ECO:0000313" key="2">
    <source>
        <dbReference type="EMBL" id="SBT20703.1"/>
    </source>
</evidence>
<accession>A0A1C3JPH8</accession>
<dbReference type="Gene3D" id="2.70.98.10">
    <property type="match status" value="1"/>
</dbReference>
<dbReference type="Proteomes" id="UP000092871">
    <property type="component" value="Unassembled WGS sequence"/>
</dbReference>
<evidence type="ECO:0000313" key="4">
    <source>
        <dbReference type="Proteomes" id="UP000092871"/>
    </source>
</evidence>